<reference evidence="1 2" key="1">
    <citation type="submission" date="2020-03" db="EMBL/GenBank/DDBJ databases">
        <title>Dissostichus mawsoni Genome sequencing and assembly.</title>
        <authorList>
            <person name="Park H."/>
        </authorList>
    </citation>
    <scope>NUCLEOTIDE SEQUENCE [LARGE SCALE GENOMIC DNA]</scope>
    <source>
        <strain evidence="1">DM0001</strain>
        <tissue evidence="1">Muscle</tissue>
    </source>
</reference>
<keyword evidence="2" id="KW-1185">Reference proteome</keyword>
<protein>
    <submittedName>
        <fullName evidence="1">Uncharacterized protein</fullName>
    </submittedName>
</protein>
<accession>A0A7J5XHD9</accession>
<evidence type="ECO:0000313" key="2">
    <source>
        <dbReference type="Proteomes" id="UP000518266"/>
    </source>
</evidence>
<dbReference type="EMBL" id="JAAKFY010000024">
    <property type="protein sequence ID" value="KAF3836331.1"/>
    <property type="molecule type" value="Genomic_DNA"/>
</dbReference>
<name>A0A7J5XHD9_DISMA</name>
<dbReference type="AlphaFoldDB" id="A0A7J5XHD9"/>
<comment type="caution">
    <text evidence="1">The sequence shown here is derived from an EMBL/GenBank/DDBJ whole genome shotgun (WGS) entry which is preliminary data.</text>
</comment>
<sequence length="79" mass="8569">MHASDSLTETTSNTYGGWCCRPSGSPRVCCSCCTHEDTDLNGKDAKVEAVSVGLGFTLFYGTHTLAHTAYDIYFPLSLR</sequence>
<dbReference type="Proteomes" id="UP000518266">
    <property type="component" value="Unassembled WGS sequence"/>
</dbReference>
<proteinExistence type="predicted"/>
<organism evidence="1 2">
    <name type="scientific">Dissostichus mawsoni</name>
    <name type="common">Antarctic cod</name>
    <dbReference type="NCBI Taxonomy" id="36200"/>
    <lineage>
        <taxon>Eukaryota</taxon>
        <taxon>Metazoa</taxon>
        <taxon>Chordata</taxon>
        <taxon>Craniata</taxon>
        <taxon>Vertebrata</taxon>
        <taxon>Euteleostomi</taxon>
        <taxon>Actinopterygii</taxon>
        <taxon>Neopterygii</taxon>
        <taxon>Teleostei</taxon>
        <taxon>Neoteleostei</taxon>
        <taxon>Acanthomorphata</taxon>
        <taxon>Eupercaria</taxon>
        <taxon>Perciformes</taxon>
        <taxon>Notothenioidei</taxon>
        <taxon>Nototheniidae</taxon>
        <taxon>Dissostichus</taxon>
    </lineage>
</organism>
<evidence type="ECO:0000313" key="1">
    <source>
        <dbReference type="EMBL" id="KAF3836331.1"/>
    </source>
</evidence>
<gene>
    <name evidence="1" type="ORF">F7725_028889</name>
</gene>